<dbReference type="Gramene" id="ONK77573">
    <property type="protein sequence ID" value="ONK77573"/>
    <property type="gene ID" value="A4U43_C02F8010"/>
</dbReference>
<reference evidence="3" key="1">
    <citation type="journal article" date="2017" name="Nat. Commun.">
        <title>The asparagus genome sheds light on the origin and evolution of a young Y chromosome.</title>
        <authorList>
            <person name="Harkess A."/>
            <person name="Zhou J."/>
            <person name="Xu C."/>
            <person name="Bowers J.E."/>
            <person name="Van der Hulst R."/>
            <person name="Ayyampalayam S."/>
            <person name="Mercati F."/>
            <person name="Riccardi P."/>
            <person name="McKain M.R."/>
            <person name="Kakrana A."/>
            <person name="Tang H."/>
            <person name="Ray J."/>
            <person name="Groenendijk J."/>
            <person name="Arikit S."/>
            <person name="Mathioni S.M."/>
            <person name="Nakano M."/>
            <person name="Shan H."/>
            <person name="Telgmann-Rauber A."/>
            <person name="Kanno A."/>
            <person name="Yue Z."/>
            <person name="Chen H."/>
            <person name="Li W."/>
            <person name="Chen Y."/>
            <person name="Xu X."/>
            <person name="Zhang Y."/>
            <person name="Luo S."/>
            <person name="Chen H."/>
            <person name="Gao J."/>
            <person name="Mao Z."/>
            <person name="Pires J.C."/>
            <person name="Luo M."/>
            <person name="Kudrna D."/>
            <person name="Wing R.A."/>
            <person name="Meyers B.C."/>
            <person name="Yi K."/>
            <person name="Kong H."/>
            <person name="Lavrijsen P."/>
            <person name="Sunseri F."/>
            <person name="Falavigna A."/>
            <person name="Ye Y."/>
            <person name="Leebens-Mack J.H."/>
            <person name="Chen G."/>
        </authorList>
    </citation>
    <scope>NUCLEOTIDE SEQUENCE [LARGE SCALE GENOMIC DNA]</scope>
    <source>
        <strain evidence="3">cv. DH0086</strain>
    </source>
</reference>
<organism evidence="2 3">
    <name type="scientific">Asparagus officinalis</name>
    <name type="common">Garden asparagus</name>
    <dbReference type="NCBI Taxonomy" id="4686"/>
    <lineage>
        <taxon>Eukaryota</taxon>
        <taxon>Viridiplantae</taxon>
        <taxon>Streptophyta</taxon>
        <taxon>Embryophyta</taxon>
        <taxon>Tracheophyta</taxon>
        <taxon>Spermatophyta</taxon>
        <taxon>Magnoliopsida</taxon>
        <taxon>Liliopsida</taxon>
        <taxon>Asparagales</taxon>
        <taxon>Asparagaceae</taxon>
        <taxon>Asparagoideae</taxon>
        <taxon>Asparagus</taxon>
    </lineage>
</organism>
<dbReference type="PANTHER" id="PTHR31115">
    <property type="entry name" value="OS05G0107300 PROTEIN"/>
    <property type="match status" value="1"/>
</dbReference>
<name>A0A5P1FIP6_ASPOF</name>
<feature type="compositionally biased region" description="Basic and acidic residues" evidence="1">
    <location>
        <begin position="187"/>
        <end position="196"/>
    </location>
</feature>
<feature type="region of interest" description="Disordered" evidence="1">
    <location>
        <begin position="154"/>
        <end position="209"/>
    </location>
</feature>
<feature type="region of interest" description="Disordered" evidence="1">
    <location>
        <begin position="21"/>
        <end position="44"/>
    </location>
</feature>
<dbReference type="Proteomes" id="UP000243459">
    <property type="component" value="Chromosome 2"/>
</dbReference>
<feature type="region of interest" description="Disordered" evidence="1">
    <location>
        <begin position="391"/>
        <end position="475"/>
    </location>
</feature>
<evidence type="ECO:0000313" key="3">
    <source>
        <dbReference type="Proteomes" id="UP000243459"/>
    </source>
</evidence>
<evidence type="ECO:0000313" key="2">
    <source>
        <dbReference type="EMBL" id="ONK77573.1"/>
    </source>
</evidence>
<dbReference type="EMBL" id="CM007382">
    <property type="protein sequence ID" value="ONK77573.1"/>
    <property type="molecule type" value="Genomic_DNA"/>
</dbReference>
<dbReference type="PANTHER" id="PTHR31115:SF2">
    <property type="entry name" value="OS05G0107300 PROTEIN"/>
    <property type="match status" value="1"/>
</dbReference>
<proteinExistence type="predicted"/>
<feature type="region of interest" description="Disordered" evidence="1">
    <location>
        <begin position="342"/>
        <end position="373"/>
    </location>
</feature>
<feature type="compositionally biased region" description="Polar residues" evidence="1">
    <location>
        <begin position="602"/>
        <end position="620"/>
    </location>
</feature>
<feature type="compositionally biased region" description="Basic and acidic residues" evidence="1">
    <location>
        <begin position="582"/>
        <end position="592"/>
    </location>
</feature>
<protein>
    <submittedName>
        <fullName evidence="2">Uncharacterized protein</fullName>
    </submittedName>
</protein>
<gene>
    <name evidence="2" type="ORF">A4U43_C02F8010</name>
</gene>
<feature type="region of interest" description="Disordered" evidence="1">
    <location>
        <begin position="302"/>
        <end position="324"/>
    </location>
</feature>
<keyword evidence="3" id="KW-1185">Reference proteome</keyword>
<accession>A0A5P1FIP6</accession>
<dbReference type="OMA" id="ENGGFHE"/>
<evidence type="ECO:0000256" key="1">
    <source>
        <dbReference type="SAM" id="MobiDB-lite"/>
    </source>
</evidence>
<feature type="compositionally biased region" description="Low complexity" evidence="1">
    <location>
        <begin position="527"/>
        <end position="536"/>
    </location>
</feature>
<feature type="region of interest" description="Disordered" evidence="1">
    <location>
        <begin position="527"/>
        <end position="560"/>
    </location>
</feature>
<feature type="compositionally biased region" description="Polar residues" evidence="1">
    <location>
        <begin position="27"/>
        <end position="39"/>
    </location>
</feature>
<feature type="compositionally biased region" description="Polar residues" evidence="1">
    <location>
        <begin position="428"/>
        <end position="443"/>
    </location>
</feature>
<feature type="compositionally biased region" description="Basic and acidic residues" evidence="1">
    <location>
        <begin position="360"/>
        <end position="373"/>
    </location>
</feature>
<feature type="compositionally biased region" description="Basic and acidic residues" evidence="1">
    <location>
        <begin position="546"/>
        <end position="556"/>
    </location>
</feature>
<feature type="region of interest" description="Disordered" evidence="1">
    <location>
        <begin position="576"/>
        <end position="631"/>
    </location>
</feature>
<feature type="compositionally biased region" description="Low complexity" evidence="1">
    <location>
        <begin position="164"/>
        <end position="174"/>
    </location>
</feature>
<sequence>MAGSMRAELASSSLNGISFASVHPNGQRGNYSTSNLDRSGSSRESIENRMMVSGQIGSRNAETVPVSQYMSLEPFPINGLRNVRSGELRRVLGISVEDHPFGSLQSKPLPPVSWDELKRFRRCIDENHSRAEERSELLQNSIVKLDKLRNIVMKKRQRTDMQSNEKSSNSSLLKVGNQMHQNPSDLEDQRPEERTKSGNLSERVRSSMADARVSLPYSLQQEGRNTIAVRQGTLIDKDKIIHVDKDKSMLRACNGFPVSADDKMHGLAAGGEGWDKRNKRKRSVGTMVYRTSLDGDREIKKAIQQKPSNEPRPRSGDGLGFRTGLSNGIIGSNKMDEISQMTGHGSRIMPRNDSGNGRLSSDRKEYSSVLDKEQVTAKGSKKLNICEDAQVGSQRPSAKGKAVRAPRSGSSIVINMPNLPCPPEDGSEQPSCSNKVQSFSGSSNRKRPLSAGSSSPPVAARWGGQRREKISRTRRANVVSPVSNIDDSEAEGSAGLDFVARLSNIDSRGVLVSRGIPNDTLLNIKLENVPSPSTPSESEESVAVESKSKERGHDNGEFEDGALNAYHKAATFVLTRKKNKVPPREEIGDGVRRQVRSGRGSIQSKACLQSSNGKLESSESAKPLKSGRLVSDKSERLCSRIGRPPSKKISDRKISARPLPIINNGSSKFTGECNDDLEELLAAAKYVRDAYWLQKSGPFWAKVEPIFASVSSEDSSLLRHQINFAEELDRSFSNMFDISYNVVEDMYQVVPHDMSQPASQTNFVGLTKSEGTRRSADESRPVKATPGEIDTERWFERVIPLSQRLLSALISEEGTNMADCNSKQEDTFLQFSSDCCPYEIASFGENKPGYDLTKCGSEFDNDLRSQTNCYGDNTSCNGFVSPSTTFRSLSNFISENELFQDKNELVHPDNEGVISLCKFEQDNLKQQEIMDTSLPGMSSHQCQYVHMSLDDKILMELHSIGIYPDAEPDLAKGSSHEIDKAVSELKIRLYQQVQNTKNQLCKLEKVIQEQKESEMRNLERLAMDQLVILAHGKLVGGRGTRGSGPKSGANKISKQLADAFAKRILTICKKFEETGQSYFSELPLRDVLLSKPVLNIDNKSVHGLTTETTPSMNVDSLSSQVGSCVSASGVSSNMIERHGPIHKIDKSQLDPYYGLTQPSEQVFVRNDNMSNRGKKNEVLLDDVVIGVSGSKAMPAVNALPGGVKLKKTDKDQNGDMLIKNSPPKGSHSTLSIAKGERKTKAKPKQKIAQLSNSGNGLGRVMETTNRLHSMRESCENVNAGNTKMKTEVELAPSPKAQDLSKLDVQSDVHWQFLSLMGITK</sequence>